<evidence type="ECO:0000256" key="2">
    <source>
        <dbReference type="PROSITE-ProRule" id="PRU00035"/>
    </source>
</evidence>
<dbReference type="InterPro" id="IPR027353">
    <property type="entry name" value="NET_dom"/>
</dbReference>
<organism evidence="7 8">
    <name type="scientific">Araneus ventricosus</name>
    <name type="common">Orbweaver spider</name>
    <name type="synonym">Epeira ventricosa</name>
    <dbReference type="NCBI Taxonomy" id="182803"/>
    <lineage>
        <taxon>Eukaryota</taxon>
        <taxon>Metazoa</taxon>
        <taxon>Ecdysozoa</taxon>
        <taxon>Arthropoda</taxon>
        <taxon>Chelicerata</taxon>
        <taxon>Arachnida</taxon>
        <taxon>Araneae</taxon>
        <taxon>Araneomorphae</taxon>
        <taxon>Entelegynae</taxon>
        <taxon>Araneoidea</taxon>
        <taxon>Araneidae</taxon>
        <taxon>Araneus</taxon>
    </lineage>
</organism>
<evidence type="ECO:0000313" key="8">
    <source>
        <dbReference type="Proteomes" id="UP000499080"/>
    </source>
</evidence>
<dbReference type="GO" id="GO:0005634">
    <property type="term" value="C:nucleus"/>
    <property type="evidence" value="ECO:0007669"/>
    <property type="project" value="TreeGrafter"/>
</dbReference>
<dbReference type="GO" id="GO:0006355">
    <property type="term" value="P:regulation of DNA-templated transcription"/>
    <property type="evidence" value="ECO:0007669"/>
    <property type="project" value="TreeGrafter"/>
</dbReference>
<dbReference type="SUPFAM" id="SSF47370">
    <property type="entry name" value="Bromodomain"/>
    <property type="match status" value="1"/>
</dbReference>
<dbReference type="InterPro" id="IPR018359">
    <property type="entry name" value="Bromodomain_CS"/>
</dbReference>
<dbReference type="GO" id="GO:0006338">
    <property type="term" value="P:chromatin remodeling"/>
    <property type="evidence" value="ECO:0007669"/>
    <property type="project" value="TreeGrafter"/>
</dbReference>
<dbReference type="OrthoDB" id="21449at2759"/>
<dbReference type="PRINTS" id="PR00503">
    <property type="entry name" value="BROMODOMAIN"/>
</dbReference>
<dbReference type="Pfam" id="PF00439">
    <property type="entry name" value="Bromodomain"/>
    <property type="match status" value="1"/>
</dbReference>
<dbReference type="SMART" id="SM00297">
    <property type="entry name" value="BROMO"/>
    <property type="match status" value="1"/>
</dbReference>
<dbReference type="EMBL" id="BGPR01000638">
    <property type="protein sequence ID" value="GBM29527.1"/>
    <property type="molecule type" value="Genomic_DNA"/>
</dbReference>
<evidence type="ECO:0000259" key="5">
    <source>
        <dbReference type="PROSITE" id="PS50014"/>
    </source>
</evidence>
<feature type="domain" description="NET" evidence="6">
    <location>
        <begin position="473"/>
        <end position="555"/>
    </location>
</feature>
<comment type="caution">
    <text evidence="7">The sequence shown here is derived from an EMBL/GenBank/DDBJ whole genome shotgun (WGS) entry which is preliminary data.</text>
</comment>
<sequence length="596" mass="67073">MALNEELFVDMSQPSSYEELAAMHLDKRPVKGIVQPPVKPPEGKSHRNTNLLLFMPYVVSTICKHPDSWPFRKPVDTLHLKIPDYHTIVRHPMDFYTIRRRIQNFYYYDVNECIKDFRLVFYNCYLYNRPDTEIVSMAKTIEEIFVGTMAKCTEKEVEIPIPFKPSKSKGKGGKKKSAVSVKTETRDSETLTTSASFLVEGNFEPNQCAASDLSVLEPTSPTYNQTAFIPTSQANNTIIPTNQINNTSQLWTCPGCGYHSERLQDFLQKPSVSRTSIIRTRQQSAQSSKTQVLESSSSCSSDSCLSSSDFEKEIEELKERVKKLTEALEYLIKEFNDSKKRKLKRRNKRKLKNELPHAPVVKQKIVCGNESPLVAALPTHSVSTSTSLNNKLNKLQNQKQIQKSSSKRICTPKPAAETKKRALKRVCSPKPAAQTKRRKTNCNPPKKQPILDAPACPSPPPVSTATPDSGYRMKTEDADLKPVSFEEKSKLSEELLKLDGNATAAVATIIKLMEPPLYDAASTELEFDIDALKLSTLRELQKYVDNLKKETQSSGSIDKNDSSHKTQNASNEKEREKGVKRAFLLGVGFCPNKKLN</sequence>
<feature type="region of interest" description="Disordered" evidence="4">
    <location>
        <begin position="281"/>
        <end position="305"/>
    </location>
</feature>
<dbReference type="Gene3D" id="1.20.1270.220">
    <property type="match status" value="1"/>
</dbReference>
<evidence type="ECO:0000259" key="6">
    <source>
        <dbReference type="PROSITE" id="PS51525"/>
    </source>
</evidence>
<gene>
    <name evidence="7" type="primary">fs(1)h_8</name>
    <name evidence="7" type="ORF">AVEN_212248_1</name>
</gene>
<feature type="region of interest" description="Disordered" evidence="4">
    <location>
        <begin position="549"/>
        <end position="577"/>
    </location>
</feature>
<feature type="coiled-coil region" evidence="3">
    <location>
        <begin position="307"/>
        <end position="334"/>
    </location>
</feature>
<dbReference type="PROSITE" id="PS51525">
    <property type="entry name" value="NET"/>
    <property type="match status" value="1"/>
</dbReference>
<dbReference type="PANTHER" id="PTHR22880:SF225">
    <property type="entry name" value="BROMODOMAIN-CONTAINING PROTEIN BET-1-RELATED"/>
    <property type="match status" value="1"/>
</dbReference>
<evidence type="ECO:0000256" key="4">
    <source>
        <dbReference type="SAM" id="MobiDB-lite"/>
    </source>
</evidence>
<dbReference type="InterPro" id="IPR001487">
    <property type="entry name" value="Bromodomain"/>
</dbReference>
<feature type="compositionally biased region" description="Low complexity" evidence="4">
    <location>
        <begin position="295"/>
        <end position="305"/>
    </location>
</feature>
<dbReference type="Gene3D" id="1.20.920.10">
    <property type="entry name" value="Bromodomain-like"/>
    <property type="match status" value="1"/>
</dbReference>
<keyword evidence="3" id="KW-0175">Coiled coil</keyword>
<keyword evidence="1 2" id="KW-0103">Bromodomain</keyword>
<accession>A0A4Y2ELW6</accession>
<feature type="compositionally biased region" description="Polar residues" evidence="4">
    <location>
        <begin position="281"/>
        <end position="294"/>
    </location>
</feature>
<dbReference type="Proteomes" id="UP000499080">
    <property type="component" value="Unassembled WGS sequence"/>
</dbReference>
<feature type="compositionally biased region" description="Low complexity" evidence="4">
    <location>
        <begin position="395"/>
        <end position="404"/>
    </location>
</feature>
<feature type="domain" description="Bromo" evidence="5">
    <location>
        <begin position="63"/>
        <end position="135"/>
    </location>
</feature>
<feature type="compositionally biased region" description="Basic residues" evidence="4">
    <location>
        <begin position="166"/>
        <end position="177"/>
    </location>
</feature>
<dbReference type="AlphaFoldDB" id="A0A4Y2ELW6"/>
<reference evidence="7 8" key="1">
    <citation type="journal article" date="2019" name="Sci. Rep.">
        <title>Orb-weaving spider Araneus ventricosus genome elucidates the spidroin gene catalogue.</title>
        <authorList>
            <person name="Kono N."/>
            <person name="Nakamura H."/>
            <person name="Ohtoshi R."/>
            <person name="Moran D.A.P."/>
            <person name="Shinohara A."/>
            <person name="Yoshida Y."/>
            <person name="Fujiwara M."/>
            <person name="Mori M."/>
            <person name="Tomita M."/>
            <person name="Arakawa K."/>
        </authorList>
    </citation>
    <scope>NUCLEOTIDE SEQUENCE [LARGE SCALE GENOMIC DNA]</scope>
</reference>
<evidence type="ECO:0000256" key="1">
    <source>
        <dbReference type="ARBA" id="ARBA00023117"/>
    </source>
</evidence>
<feature type="region of interest" description="Disordered" evidence="4">
    <location>
        <begin position="395"/>
        <end position="478"/>
    </location>
</feature>
<evidence type="ECO:0000313" key="7">
    <source>
        <dbReference type="EMBL" id="GBM29527.1"/>
    </source>
</evidence>
<dbReference type="GO" id="GO:0000785">
    <property type="term" value="C:chromatin"/>
    <property type="evidence" value="ECO:0007669"/>
    <property type="project" value="TreeGrafter"/>
</dbReference>
<dbReference type="InterPro" id="IPR050935">
    <property type="entry name" value="Bromo_chromatin_reader"/>
</dbReference>
<dbReference type="PROSITE" id="PS50014">
    <property type="entry name" value="BROMODOMAIN_2"/>
    <property type="match status" value="1"/>
</dbReference>
<proteinExistence type="predicted"/>
<dbReference type="Pfam" id="PF17035">
    <property type="entry name" value="BET"/>
    <property type="match status" value="1"/>
</dbReference>
<dbReference type="PANTHER" id="PTHR22880">
    <property type="entry name" value="FALZ-RELATED BROMODOMAIN-CONTAINING PROTEINS"/>
    <property type="match status" value="1"/>
</dbReference>
<keyword evidence="8" id="KW-1185">Reference proteome</keyword>
<evidence type="ECO:0000256" key="3">
    <source>
        <dbReference type="SAM" id="Coils"/>
    </source>
</evidence>
<dbReference type="PROSITE" id="PS00633">
    <property type="entry name" value="BROMODOMAIN_1"/>
    <property type="match status" value="1"/>
</dbReference>
<protein>
    <submittedName>
        <fullName evidence="7">Homeotic protein female sterile</fullName>
    </submittedName>
</protein>
<name>A0A4Y2ELW6_ARAVE</name>
<feature type="region of interest" description="Disordered" evidence="4">
    <location>
        <begin position="163"/>
        <end position="185"/>
    </location>
</feature>
<dbReference type="InterPro" id="IPR038336">
    <property type="entry name" value="NET_sf"/>
</dbReference>
<dbReference type="InterPro" id="IPR036427">
    <property type="entry name" value="Bromodomain-like_sf"/>
</dbReference>